<comment type="caution">
    <text evidence="5">The sequence shown here is derived from an EMBL/GenBank/DDBJ whole genome shotgun (WGS) entry which is preliminary data.</text>
</comment>
<dbReference type="EMBL" id="WTKP01000010">
    <property type="protein sequence ID" value="MWJ29203.1"/>
    <property type="molecule type" value="Genomic_DNA"/>
</dbReference>
<name>A0A7X3KRU5_9GAMM</name>
<reference evidence="5 6" key="1">
    <citation type="submission" date="2019-12" db="EMBL/GenBank/DDBJ databases">
        <title>Halomonas rutogse sp. nov. isolated from two lakes on Tibetan Plateau.</title>
        <authorList>
            <person name="Gao P."/>
        </authorList>
    </citation>
    <scope>NUCLEOTIDE SEQUENCE [LARGE SCALE GENOMIC DNA]</scope>
    <source>
        <strain evidence="5 6">ZH2S</strain>
    </source>
</reference>
<evidence type="ECO:0000256" key="1">
    <source>
        <dbReference type="ARBA" id="ARBA00009766"/>
    </source>
</evidence>
<proteinExistence type="inferred from homology"/>
<evidence type="ECO:0000256" key="3">
    <source>
        <dbReference type="SAM" id="MobiDB-lite"/>
    </source>
</evidence>
<comment type="similarity">
    <text evidence="1">Belongs to the CsgA/CsgB family.</text>
</comment>
<keyword evidence="6" id="KW-1185">Reference proteome</keyword>
<feature type="compositionally biased region" description="Polar residues" evidence="3">
    <location>
        <begin position="248"/>
        <end position="264"/>
    </location>
</feature>
<evidence type="ECO:0008006" key="7">
    <source>
        <dbReference type="Google" id="ProtNLM"/>
    </source>
</evidence>
<evidence type="ECO:0000256" key="2">
    <source>
        <dbReference type="ARBA" id="ARBA00022729"/>
    </source>
</evidence>
<gene>
    <name evidence="5" type="ORF">GPM19_13540</name>
</gene>
<sequence length="264" mass="28348">MKMQLTAIAAAVALAVSFSASADPRDWTNDTTSYSPSAATFGAQEGIRSGMDGYSQHSDSTVQYSKIDQSGAGANALVNQYDGPQYSLIEQSGADDQATVEQRSGNLNGQNESIIKQHSYNDGNTATVKQIGYRNDSYIDQLGDNNTATVNQINNTQLSDSIIHQRGENNEATINQTNNTDETWSFVGQYGDNNIAVVSQNMADLSSSYIYQDSNSLSVGHYAEVTQTGQTNLSVIRQVGNTPGHAVHNQSGMPGNNTAISNQW</sequence>
<feature type="chain" id="PRO_5031458325" description="Curlin associated repeat-containing protein" evidence="4">
    <location>
        <begin position="23"/>
        <end position="264"/>
    </location>
</feature>
<feature type="signal peptide" evidence="4">
    <location>
        <begin position="1"/>
        <end position="22"/>
    </location>
</feature>
<organism evidence="5 6">
    <name type="scientific">Vreelandella zhuhanensis</name>
    <dbReference type="NCBI Taxonomy" id="2684210"/>
    <lineage>
        <taxon>Bacteria</taxon>
        <taxon>Pseudomonadati</taxon>
        <taxon>Pseudomonadota</taxon>
        <taxon>Gammaproteobacteria</taxon>
        <taxon>Oceanospirillales</taxon>
        <taxon>Halomonadaceae</taxon>
        <taxon>Vreelandella</taxon>
    </lineage>
</organism>
<keyword evidence="2 4" id="KW-0732">Signal</keyword>
<dbReference type="RefSeq" id="WP_160419545.1">
    <property type="nucleotide sequence ID" value="NZ_WTKP01000010.1"/>
</dbReference>
<dbReference type="InterPro" id="IPR009742">
    <property type="entry name" value="Curlin_rpt"/>
</dbReference>
<dbReference type="GO" id="GO:0009289">
    <property type="term" value="C:pilus"/>
    <property type="evidence" value="ECO:0007669"/>
    <property type="project" value="InterPro"/>
</dbReference>
<protein>
    <recommendedName>
        <fullName evidence="7">Curlin associated repeat-containing protein</fullName>
    </recommendedName>
</protein>
<feature type="region of interest" description="Disordered" evidence="3">
    <location>
        <begin position="245"/>
        <end position="264"/>
    </location>
</feature>
<evidence type="ECO:0000313" key="6">
    <source>
        <dbReference type="Proteomes" id="UP000437638"/>
    </source>
</evidence>
<evidence type="ECO:0000256" key="4">
    <source>
        <dbReference type="SAM" id="SignalP"/>
    </source>
</evidence>
<evidence type="ECO:0000313" key="5">
    <source>
        <dbReference type="EMBL" id="MWJ29203.1"/>
    </source>
</evidence>
<dbReference type="Proteomes" id="UP000437638">
    <property type="component" value="Unassembled WGS sequence"/>
</dbReference>
<dbReference type="GO" id="GO:0007155">
    <property type="term" value="P:cell adhesion"/>
    <property type="evidence" value="ECO:0007669"/>
    <property type="project" value="InterPro"/>
</dbReference>
<accession>A0A7X3KRU5</accession>
<dbReference type="AlphaFoldDB" id="A0A7X3KRU5"/>
<dbReference type="Pfam" id="PF07012">
    <property type="entry name" value="Curlin_rpt"/>
    <property type="match status" value="1"/>
</dbReference>